<feature type="compositionally biased region" description="Basic and acidic residues" evidence="7">
    <location>
        <begin position="777"/>
        <end position="787"/>
    </location>
</feature>
<evidence type="ECO:0000256" key="5">
    <source>
        <dbReference type="ARBA" id="ARBA00023203"/>
    </source>
</evidence>
<evidence type="ECO:0000313" key="11">
    <source>
        <dbReference type="Proteomes" id="UP000007241"/>
    </source>
</evidence>
<keyword evidence="5 6" id="KW-0009">Actin-binding</keyword>
<feature type="region of interest" description="Disordered" evidence="7">
    <location>
        <begin position="777"/>
        <end position="797"/>
    </location>
</feature>
<dbReference type="InParanoid" id="F4NWM3"/>
<keyword evidence="11" id="KW-1185">Reference proteome</keyword>
<gene>
    <name evidence="10" type="ORF">BATDEDRAFT_86403</name>
</gene>
<dbReference type="Pfam" id="PF00063">
    <property type="entry name" value="Myosin_head"/>
    <property type="match status" value="1"/>
</dbReference>
<dbReference type="Gene3D" id="1.20.58.530">
    <property type="match status" value="1"/>
</dbReference>
<dbReference type="Gene3D" id="3.40.850.10">
    <property type="entry name" value="Kinesin motor domain"/>
    <property type="match status" value="2"/>
</dbReference>
<dbReference type="PANTHER" id="PTHR13140:SF706">
    <property type="entry name" value="DILUTE CLASS UNCONVENTIONAL MYOSIN, ISOFORM C"/>
    <property type="match status" value="1"/>
</dbReference>
<dbReference type="InterPro" id="IPR027417">
    <property type="entry name" value="P-loop_NTPase"/>
</dbReference>
<keyword evidence="1" id="KW-0547">Nucleotide-binding</keyword>
<evidence type="ECO:0000256" key="6">
    <source>
        <dbReference type="PROSITE-ProRule" id="PRU00782"/>
    </source>
</evidence>
<dbReference type="OrthoDB" id="370884at2759"/>
<dbReference type="PROSITE" id="PS51456">
    <property type="entry name" value="MYOSIN_MOTOR"/>
    <property type="match status" value="1"/>
</dbReference>
<dbReference type="SMART" id="SM00242">
    <property type="entry name" value="MYSc"/>
    <property type="match status" value="1"/>
</dbReference>
<dbReference type="GeneID" id="18242415"/>
<dbReference type="GO" id="GO:0007015">
    <property type="term" value="P:actin filament organization"/>
    <property type="evidence" value="ECO:0000318"/>
    <property type="project" value="GO_Central"/>
</dbReference>
<dbReference type="Gene3D" id="1.20.120.720">
    <property type="entry name" value="Myosin VI head, motor domain, U50 subdomain"/>
    <property type="match status" value="1"/>
</dbReference>
<reference evidence="10 11" key="1">
    <citation type="submission" date="2009-12" db="EMBL/GenBank/DDBJ databases">
        <title>The draft genome of Batrachochytrium dendrobatidis.</title>
        <authorList>
            <consortium name="US DOE Joint Genome Institute (JGI-PGF)"/>
            <person name="Kuo A."/>
            <person name="Salamov A."/>
            <person name="Schmutz J."/>
            <person name="Lucas S."/>
            <person name="Pitluck S."/>
            <person name="Rosenblum E."/>
            <person name="Stajich J."/>
            <person name="Eisen M."/>
            <person name="Grigoriev I.V."/>
        </authorList>
    </citation>
    <scope>NUCLEOTIDE SEQUENCE [LARGE SCALE GENOMIC DNA]</scope>
    <source>
        <strain evidence="11">JAM81 / FGSC 10211</strain>
    </source>
</reference>
<keyword evidence="3 6" id="KW-0518">Myosin</keyword>
<dbReference type="OMA" id="VAISKVW"/>
<dbReference type="SUPFAM" id="SSF52540">
    <property type="entry name" value="P-loop containing nucleoside triphosphate hydrolases"/>
    <property type="match status" value="1"/>
</dbReference>
<comment type="caution">
    <text evidence="6">Lacks conserved residue(s) required for the propagation of feature annotation.</text>
</comment>
<proteinExistence type="inferred from homology"/>
<keyword evidence="2" id="KW-0067">ATP-binding</keyword>
<dbReference type="STRING" id="684364.F4NWM3"/>
<dbReference type="AlphaFoldDB" id="F4NWM3"/>
<dbReference type="GO" id="GO:0016020">
    <property type="term" value="C:membrane"/>
    <property type="evidence" value="ECO:0000318"/>
    <property type="project" value="GO_Central"/>
</dbReference>
<keyword evidence="4" id="KW-0505">Motor protein</keyword>
<feature type="transmembrane region" description="Helical" evidence="8">
    <location>
        <begin position="915"/>
        <end position="938"/>
    </location>
</feature>
<comment type="similarity">
    <text evidence="6">Belongs to the TRAFAC class myosin-kinesin ATPase superfamily. Myosin family.</text>
</comment>
<dbReference type="Proteomes" id="UP000007241">
    <property type="component" value="Unassembled WGS sequence"/>
</dbReference>
<keyword evidence="8" id="KW-0812">Transmembrane</keyword>
<protein>
    <recommendedName>
        <fullName evidence="9">Myosin motor domain-containing protein</fullName>
    </recommendedName>
</protein>
<dbReference type="HOGENOM" id="CLU_000192_0_2_1"/>
<evidence type="ECO:0000256" key="2">
    <source>
        <dbReference type="ARBA" id="ARBA00022840"/>
    </source>
</evidence>
<evidence type="ECO:0000313" key="10">
    <source>
        <dbReference type="EMBL" id="EGF82852.1"/>
    </source>
</evidence>
<organism evidence="10 11">
    <name type="scientific">Batrachochytrium dendrobatidis (strain JAM81 / FGSC 10211)</name>
    <name type="common">Frog chytrid fungus</name>
    <dbReference type="NCBI Taxonomy" id="684364"/>
    <lineage>
        <taxon>Eukaryota</taxon>
        <taxon>Fungi</taxon>
        <taxon>Fungi incertae sedis</taxon>
        <taxon>Chytridiomycota</taxon>
        <taxon>Chytridiomycota incertae sedis</taxon>
        <taxon>Chytridiomycetes</taxon>
        <taxon>Rhizophydiales</taxon>
        <taxon>Rhizophydiales incertae sedis</taxon>
        <taxon>Batrachochytrium</taxon>
    </lineage>
</organism>
<dbReference type="GO" id="GO:0016459">
    <property type="term" value="C:myosin complex"/>
    <property type="evidence" value="ECO:0007669"/>
    <property type="project" value="UniProtKB-KW"/>
</dbReference>
<dbReference type="EMBL" id="GL882880">
    <property type="protein sequence ID" value="EGF82852.1"/>
    <property type="molecule type" value="Genomic_DNA"/>
</dbReference>
<keyword evidence="8" id="KW-1133">Transmembrane helix</keyword>
<dbReference type="RefSeq" id="XP_006677076.1">
    <property type="nucleotide sequence ID" value="XM_006677013.1"/>
</dbReference>
<dbReference type="GO" id="GO:0015629">
    <property type="term" value="C:actin cytoskeleton"/>
    <property type="evidence" value="ECO:0000318"/>
    <property type="project" value="GO_Central"/>
</dbReference>
<keyword evidence="8" id="KW-0472">Membrane</keyword>
<dbReference type="Gene3D" id="1.10.10.820">
    <property type="match status" value="1"/>
</dbReference>
<dbReference type="InterPro" id="IPR036961">
    <property type="entry name" value="Kinesin_motor_dom_sf"/>
</dbReference>
<evidence type="ECO:0000256" key="1">
    <source>
        <dbReference type="ARBA" id="ARBA00022741"/>
    </source>
</evidence>
<dbReference type="GO" id="GO:0006897">
    <property type="term" value="P:endocytosis"/>
    <property type="evidence" value="ECO:0000318"/>
    <property type="project" value="GO_Central"/>
</dbReference>
<dbReference type="InterPro" id="IPR001609">
    <property type="entry name" value="Myosin_head_motor_dom-like"/>
</dbReference>
<feature type="transmembrane region" description="Helical" evidence="8">
    <location>
        <begin position="886"/>
        <end position="903"/>
    </location>
</feature>
<dbReference type="GO" id="GO:0005524">
    <property type="term" value="F:ATP binding"/>
    <property type="evidence" value="ECO:0007669"/>
    <property type="project" value="UniProtKB-KW"/>
</dbReference>
<sequence length="1052" mass="119266">MAVATKSHPALQQNHQPHMFDCASSAYLHMQAEATDQTIILYGTSQGSPALSILEATCRHLADLGRSDDIGNNSGQKRKDIALQIHRSHAILQAFTGITDVHGHGFETHALDSISTTPPTSSPTGCIQYNELQFDTNHQVVGIKFIPYLLQSAHIWSTPGCNFTILYSLIEGAMHEERIHWGIDKPKNQHDSTSRHQPTVVRNFKYTAGSANMGPAKLDQLEEKFTQLRTHLKHVGISSRIQRDIFSILAAILHLGNLVFQKNTVGDREATAVTNPTDLAIVAKLLAVDTVSLENALTLQTRLFNGESIQVHLNLDVAGKQRDALSEALYSVLFSWIVEHLNSQLCKQEQEWENYIAVLDVPGFDFKAHQMSNNQAVGTRSYYQFMNNFSNELVRERLWKPNYKHAELEYININRTRNSLYERSDSSLLDILMSEPFGIIPLLNTETTCGSESTNDSAFLANCAHRYNGISQFQIPSTPNASFKIRHCDGISEYTSCDYMVQGWTLLNTDPVQSRFVSLFRGSLDHSGTKNEFIRLLFDQHVLLRQSNENTSTVQTPRGLTRGPSMRRQAITQPKMPRLHHNEPKVADLESTVAHQFINEYAALLDVISTTKQWSIFTITPYTYQSRSDDWNEHYIKKQLQLTPILELSQSTVSLYSSMLTYSAFVKRYATVLTKHDISTQKQSYRDACTKLIELMKWQQIDAVCVRSGIYLSEKSWRHLEQDLLELAKPGANQVDIIEWVSGTENCFLDPHTRASIAEWISTDAVLEQIPHERSDTFKSNQTRDDKDTFEESVSGSFVGKDSAETERGMITRGRVHSTSTLLNHIIPSKWQHDSMLKQSDTKQRERRKNNRLGKFNRLSLRNPLCSEDTPISKTRRNWLCCTWSLTWWVPSCILSCCCGMRFRNQKVAWREKVAMFILIAAMNAMILLFIIGIGPVLCPRRNELSPGEISALTELDPNSATVYMYGNYYNVYAIANDHLMKGRPLSQSNYWKMNVMGQDVSASFQRTVCGRLTAQHSPNHPVSFNFFPAALLVSKTHYGIFTIAPMPRAMC</sequence>
<evidence type="ECO:0000256" key="4">
    <source>
        <dbReference type="ARBA" id="ARBA00023175"/>
    </source>
</evidence>
<dbReference type="PANTHER" id="PTHR13140">
    <property type="entry name" value="MYOSIN"/>
    <property type="match status" value="1"/>
</dbReference>
<dbReference type="GO" id="GO:0005737">
    <property type="term" value="C:cytoplasm"/>
    <property type="evidence" value="ECO:0000318"/>
    <property type="project" value="GO_Central"/>
</dbReference>
<dbReference type="GO" id="GO:0051015">
    <property type="term" value="F:actin filament binding"/>
    <property type="evidence" value="ECO:0000318"/>
    <property type="project" value="GO_Central"/>
</dbReference>
<feature type="domain" description="Myosin motor" evidence="9">
    <location>
        <begin position="1"/>
        <end position="725"/>
    </location>
</feature>
<accession>F4NWM3</accession>
<evidence type="ECO:0000256" key="7">
    <source>
        <dbReference type="SAM" id="MobiDB-lite"/>
    </source>
</evidence>
<dbReference type="GO" id="GO:0000146">
    <property type="term" value="F:microfilament motor activity"/>
    <property type="evidence" value="ECO:0000318"/>
    <property type="project" value="GO_Central"/>
</dbReference>
<name>F4NWM3_BATDJ</name>
<evidence type="ECO:0000259" key="9">
    <source>
        <dbReference type="PROSITE" id="PS51456"/>
    </source>
</evidence>
<evidence type="ECO:0000256" key="3">
    <source>
        <dbReference type="ARBA" id="ARBA00023123"/>
    </source>
</evidence>
<evidence type="ECO:0000256" key="8">
    <source>
        <dbReference type="SAM" id="Phobius"/>
    </source>
</evidence>